<dbReference type="EMBL" id="LR796481">
    <property type="protein sequence ID" value="CAB4147723.1"/>
    <property type="molecule type" value="Genomic_DNA"/>
</dbReference>
<dbReference type="CDD" id="cd00009">
    <property type="entry name" value="AAA"/>
    <property type="match status" value="1"/>
</dbReference>
<evidence type="ECO:0000313" key="3">
    <source>
        <dbReference type="EMBL" id="CAB4147723.1"/>
    </source>
</evidence>
<dbReference type="EMBL" id="LR796338">
    <property type="protein sequence ID" value="CAB4137527.1"/>
    <property type="molecule type" value="Genomic_DNA"/>
</dbReference>
<accession>A0A6J5MRC0</accession>
<protein>
    <submittedName>
        <fullName evidence="3">AAA domain containing protein</fullName>
    </submittedName>
</protein>
<reference evidence="3" key="1">
    <citation type="submission" date="2020-04" db="EMBL/GenBank/DDBJ databases">
        <authorList>
            <person name="Chiriac C."/>
            <person name="Salcher M."/>
            <person name="Ghai R."/>
            <person name="Kavagutti S V."/>
        </authorList>
    </citation>
    <scope>NUCLEOTIDE SEQUENCE</scope>
</reference>
<dbReference type="Gene3D" id="3.40.50.300">
    <property type="entry name" value="P-loop containing nucleotide triphosphate hydrolases"/>
    <property type="match status" value="1"/>
</dbReference>
<gene>
    <name evidence="2" type="ORF">UFOVP325_46</name>
    <name evidence="3" type="ORF">UFOVP430_41</name>
</gene>
<dbReference type="InterPro" id="IPR003593">
    <property type="entry name" value="AAA+_ATPase"/>
</dbReference>
<dbReference type="InterPro" id="IPR027417">
    <property type="entry name" value="P-loop_NTPase"/>
</dbReference>
<dbReference type="Pfam" id="PF07728">
    <property type="entry name" value="AAA_5"/>
    <property type="match status" value="1"/>
</dbReference>
<evidence type="ECO:0000313" key="2">
    <source>
        <dbReference type="EMBL" id="CAB4137527.1"/>
    </source>
</evidence>
<dbReference type="GO" id="GO:0005524">
    <property type="term" value="F:ATP binding"/>
    <property type="evidence" value="ECO:0007669"/>
    <property type="project" value="InterPro"/>
</dbReference>
<dbReference type="SUPFAM" id="SSF52540">
    <property type="entry name" value="P-loop containing nucleoside triphosphate hydrolases"/>
    <property type="match status" value="1"/>
</dbReference>
<dbReference type="InterPro" id="IPR011704">
    <property type="entry name" value="ATPase_dyneun-rel_AAA"/>
</dbReference>
<evidence type="ECO:0000259" key="1">
    <source>
        <dbReference type="SMART" id="SM00382"/>
    </source>
</evidence>
<sequence>MYAVVMQSHHDTHGIRQTAVIPNGDEPFIFTRVLGNETKMRGSAGAWLPVSRLGRADLWLEAEHDVVLGKPVAVFMTANDERDLQLFGKPSTLLQKLARAVQPQTDINISTFDEVFGEVCRTADHKPHHLARYAKSNTFIGSGEAPAVSIVKDTPIMIETPVEDVCVGTTTEPVAQMITTGQAPRFWANLSVPAKPFHIEREFDGLGEVDMFTRGIASGDNFLLSGEAGVGKTQAVVHLASHLGLPFVRLEMDGSLSKAETEGRLLPDGAGGWDWHYSRFATIIKHGGIVLLNEFSRMLPANSTLFLGILEEKQLQIETLNEVIPVHPNTIFIADQNVGSRYVGTRQQDPALLDRFNVKLEFEDDPKIEAQLIPSPALLEIATALRYLSKTEPARHKTRVGLRMLLNFVKQAKTYNYQFAINRFLANFSPEEREAVAMHLDTQKSNIAQELNIITEESN</sequence>
<organism evidence="3">
    <name type="scientific">uncultured Caudovirales phage</name>
    <dbReference type="NCBI Taxonomy" id="2100421"/>
    <lineage>
        <taxon>Viruses</taxon>
        <taxon>Duplodnaviria</taxon>
        <taxon>Heunggongvirae</taxon>
        <taxon>Uroviricota</taxon>
        <taxon>Caudoviricetes</taxon>
        <taxon>Peduoviridae</taxon>
        <taxon>Maltschvirus</taxon>
        <taxon>Maltschvirus maltsch</taxon>
    </lineage>
</organism>
<dbReference type="GO" id="GO:0016887">
    <property type="term" value="F:ATP hydrolysis activity"/>
    <property type="evidence" value="ECO:0007669"/>
    <property type="project" value="InterPro"/>
</dbReference>
<name>A0A6J5MRC0_9CAUD</name>
<dbReference type="SMART" id="SM00382">
    <property type="entry name" value="AAA"/>
    <property type="match status" value="1"/>
</dbReference>
<feature type="domain" description="AAA+ ATPase" evidence="1">
    <location>
        <begin position="218"/>
        <end position="366"/>
    </location>
</feature>
<proteinExistence type="predicted"/>